<evidence type="ECO:0000313" key="3">
    <source>
        <dbReference type="Proteomes" id="UP000268908"/>
    </source>
</evidence>
<evidence type="ECO:0000259" key="1">
    <source>
        <dbReference type="Pfam" id="PF01522"/>
    </source>
</evidence>
<dbReference type="Pfam" id="PF01522">
    <property type="entry name" value="Polysacc_deac_1"/>
    <property type="match status" value="1"/>
</dbReference>
<dbReference type="InterPro" id="IPR002509">
    <property type="entry name" value="NODB_dom"/>
</dbReference>
<proteinExistence type="predicted"/>
<feature type="domain" description="NodB homology" evidence="1">
    <location>
        <begin position="43"/>
        <end position="163"/>
    </location>
</feature>
<dbReference type="EMBL" id="RCCI01000004">
    <property type="protein sequence ID" value="RLJ67997.1"/>
    <property type="molecule type" value="Genomic_DNA"/>
</dbReference>
<reference evidence="2 3" key="1">
    <citation type="submission" date="2018-10" db="EMBL/GenBank/DDBJ databases">
        <title>Genomic Encyclopedia of Type Strains, Phase IV (KMG-IV): sequencing the most valuable type-strain genomes for metagenomic binning, comparative biology and taxonomic classification.</title>
        <authorList>
            <person name="Goeker M."/>
        </authorList>
    </citation>
    <scope>NUCLEOTIDE SEQUENCE [LARGE SCALE GENOMIC DNA]</scope>
    <source>
        <strain evidence="2 3">DSM 26916</strain>
    </source>
</reference>
<dbReference type="Proteomes" id="UP000268908">
    <property type="component" value="Unassembled WGS sequence"/>
</dbReference>
<dbReference type="Gene3D" id="3.20.20.370">
    <property type="entry name" value="Glycoside hydrolase/deacetylase"/>
    <property type="match status" value="1"/>
</dbReference>
<evidence type="ECO:0000313" key="2">
    <source>
        <dbReference type="EMBL" id="RLJ67997.1"/>
    </source>
</evidence>
<keyword evidence="3" id="KW-1185">Reference proteome</keyword>
<dbReference type="SUPFAM" id="SSF88713">
    <property type="entry name" value="Glycoside hydrolase/deacetylase"/>
    <property type="match status" value="1"/>
</dbReference>
<gene>
    <name evidence="2" type="ORF">DFR35_0551</name>
</gene>
<organism evidence="2 3">
    <name type="scientific">Sulfurisoma sediminicola</name>
    <dbReference type="NCBI Taxonomy" id="1381557"/>
    <lineage>
        <taxon>Bacteria</taxon>
        <taxon>Pseudomonadati</taxon>
        <taxon>Pseudomonadota</taxon>
        <taxon>Betaproteobacteria</taxon>
        <taxon>Nitrosomonadales</taxon>
        <taxon>Sterolibacteriaceae</taxon>
        <taxon>Sulfurisoma</taxon>
    </lineage>
</organism>
<dbReference type="InterPro" id="IPR011330">
    <property type="entry name" value="Glyco_hydro/deAcase_b/a-brl"/>
</dbReference>
<dbReference type="RefSeq" id="WP_121239934.1">
    <property type="nucleotide sequence ID" value="NZ_BHVV01000001.1"/>
</dbReference>
<dbReference type="AlphaFoldDB" id="A0A497XKS3"/>
<name>A0A497XKS3_9PROT</name>
<dbReference type="GO" id="GO:0005975">
    <property type="term" value="P:carbohydrate metabolic process"/>
    <property type="evidence" value="ECO:0007669"/>
    <property type="project" value="InterPro"/>
</dbReference>
<protein>
    <submittedName>
        <fullName evidence="2">Polysaccharide deacetylase</fullName>
    </submittedName>
</protein>
<dbReference type="OrthoDB" id="9074860at2"/>
<comment type="caution">
    <text evidence="2">The sequence shown here is derived from an EMBL/GenBank/DDBJ whole genome shotgun (WGS) entry which is preliminary data.</text>
</comment>
<sequence>MGAVSLLRQLLRPLRGRQAPEATFPSLKPLDDYVAAARKLGLERPCLFLSFDCDTDLDADAAEEVHDFLESLGIKATYAVPGAQLLKSPAPYRRLAERGAEFMNHGGLPHAEWREDQWAGITFYDSMTPEAVEADIRRGHEIVTEVIGRAPLGFRAPHFGCYQKPQQVDLLHRTAASLGYRYCSTTIPSFGLKFGPAYETHGLVEVPCFGSARYPETILDSWTYLTDRKSYALGDQYLELMTETVEMFLDRQIPAVLTWYADPCHVLDQPPFIRAMELLAKSGVASVAGAELAALVSGRH</sequence>
<accession>A0A497XKS3</accession>
<dbReference type="CDD" id="cd10917">
    <property type="entry name" value="CE4_NodB_like_6s_7s"/>
    <property type="match status" value="1"/>
</dbReference>
<dbReference type="GO" id="GO:0016810">
    <property type="term" value="F:hydrolase activity, acting on carbon-nitrogen (but not peptide) bonds"/>
    <property type="evidence" value="ECO:0007669"/>
    <property type="project" value="InterPro"/>
</dbReference>